<keyword evidence="7" id="KW-0175">Coiled coil</keyword>
<keyword evidence="2 6" id="KW-0032">Aminotransferase</keyword>
<keyword evidence="4" id="KW-0677">Repeat</keyword>
<keyword evidence="11" id="KW-1185">Reference proteome</keyword>
<dbReference type="PANTHER" id="PTHR10937">
    <property type="entry name" value="GLUCOSAMINE--FRUCTOSE-6-PHOSPHATE AMINOTRANSFERASE, ISOMERIZING"/>
    <property type="match status" value="1"/>
</dbReference>
<feature type="active site" description="For Fru-6P isomerization activity" evidence="6">
    <location>
        <position position="601"/>
    </location>
</feature>
<dbReference type="InterPro" id="IPR001347">
    <property type="entry name" value="SIS_dom"/>
</dbReference>
<dbReference type="Gene3D" id="3.40.50.10490">
    <property type="entry name" value="Glucose-6-phosphate isomerase like protein, domain 1"/>
    <property type="match status" value="2"/>
</dbReference>
<dbReference type="InterPro" id="IPR017932">
    <property type="entry name" value="GATase_2_dom"/>
</dbReference>
<feature type="coiled-coil region" evidence="7">
    <location>
        <begin position="103"/>
        <end position="153"/>
    </location>
</feature>
<dbReference type="InterPro" id="IPR035466">
    <property type="entry name" value="GlmS/AgaS_SIS"/>
</dbReference>
<reference evidence="10 11" key="1">
    <citation type="submission" date="2022-04" db="EMBL/GenBank/DDBJ databases">
        <title>Complete genome of Methanothermobacter tenebrarum strain RMAS.</title>
        <authorList>
            <person name="Nakamura K."/>
            <person name="Oshima K."/>
            <person name="Hattori M."/>
            <person name="Kamagata Y."/>
            <person name="Takamizawa K."/>
        </authorList>
    </citation>
    <scope>NUCLEOTIDE SEQUENCE [LARGE SCALE GENOMIC DNA]</scope>
    <source>
        <strain evidence="10 11">RMAS</strain>
    </source>
</reference>
<dbReference type="SUPFAM" id="SSF56235">
    <property type="entry name" value="N-terminal nucleophile aminohydrolases (Ntn hydrolases)"/>
    <property type="match status" value="1"/>
</dbReference>
<dbReference type="PROSITE" id="PS51278">
    <property type="entry name" value="GATASE_TYPE_2"/>
    <property type="match status" value="1"/>
</dbReference>
<gene>
    <name evidence="6" type="primary">glmS</name>
    <name evidence="10" type="ORF">MTTB_08220</name>
</gene>
<evidence type="ECO:0000256" key="6">
    <source>
        <dbReference type="HAMAP-Rule" id="MF_00164"/>
    </source>
</evidence>
<keyword evidence="6" id="KW-0963">Cytoplasm</keyword>
<evidence type="ECO:0000256" key="7">
    <source>
        <dbReference type="SAM" id="Coils"/>
    </source>
</evidence>
<feature type="domain" description="SIS" evidence="9">
    <location>
        <begin position="278"/>
        <end position="416"/>
    </location>
</feature>
<dbReference type="RefSeq" id="WP_248563801.1">
    <property type="nucleotide sequence ID" value="NZ_AP025698.1"/>
</dbReference>
<dbReference type="PROSITE" id="PS51464">
    <property type="entry name" value="SIS"/>
    <property type="match status" value="2"/>
</dbReference>
<dbReference type="EC" id="2.6.1.16" evidence="6"/>
<feature type="domain" description="SIS" evidence="9">
    <location>
        <begin position="440"/>
        <end position="596"/>
    </location>
</feature>
<comment type="catalytic activity">
    <reaction evidence="1 6">
        <text>D-fructose 6-phosphate + L-glutamine = D-glucosamine 6-phosphate + L-glutamate</text>
        <dbReference type="Rhea" id="RHEA:13237"/>
        <dbReference type="ChEBI" id="CHEBI:29985"/>
        <dbReference type="ChEBI" id="CHEBI:58359"/>
        <dbReference type="ChEBI" id="CHEBI:58725"/>
        <dbReference type="ChEBI" id="CHEBI:61527"/>
        <dbReference type="EC" id="2.6.1.16"/>
    </reaction>
</comment>
<evidence type="ECO:0000256" key="1">
    <source>
        <dbReference type="ARBA" id="ARBA00001031"/>
    </source>
</evidence>
<dbReference type="InterPro" id="IPR005855">
    <property type="entry name" value="GFAT"/>
</dbReference>
<dbReference type="GeneID" id="71965343"/>
<dbReference type="GO" id="GO:0008483">
    <property type="term" value="F:transaminase activity"/>
    <property type="evidence" value="ECO:0007669"/>
    <property type="project" value="UniProtKB-KW"/>
</dbReference>
<evidence type="ECO:0000313" key="10">
    <source>
        <dbReference type="EMBL" id="BDH79443.1"/>
    </source>
</evidence>
<evidence type="ECO:0000256" key="5">
    <source>
        <dbReference type="ARBA" id="ARBA00022962"/>
    </source>
</evidence>
<dbReference type="InterPro" id="IPR046348">
    <property type="entry name" value="SIS_dom_sf"/>
</dbReference>
<evidence type="ECO:0000313" key="11">
    <source>
        <dbReference type="Proteomes" id="UP000831817"/>
    </source>
</evidence>
<dbReference type="Proteomes" id="UP000831817">
    <property type="component" value="Chromosome"/>
</dbReference>
<dbReference type="Pfam" id="PF01380">
    <property type="entry name" value="SIS"/>
    <property type="match status" value="2"/>
</dbReference>
<evidence type="ECO:0000256" key="2">
    <source>
        <dbReference type="ARBA" id="ARBA00022576"/>
    </source>
</evidence>
<dbReference type="InterPro" id="IPR029055">
    <property type="entry name" value="Ntn_hydrolases_N"/>
</dbReference>
<comment type="function">
    <text evidence="6">Catalyzes the first step in hexosamine metabolism, converting fructose-6P into glucosamine-6P using glutamine as a nitrogen source.</text>
</comment>
<dbReference type="HAMAP" id="MF_00164">
    <property type="entry name" value="GlmS"/>
    <property type="match status" value="1"/>
</dbReference>
<keyword evidence="5" id="KW-0315">Glutamine amidotransferase</keyword>
<dbReference type="CDD" id="cd05008">
    <property type="entry name" value="SIS_GlmS_GlmD_1"/>
    <property type="match status" value="1"/>
</dbReference>
<dbReference type="InterPro" id="IPR047084">
    <property type="entry name" value="GFAT_N"/>
</dbReference>
<feature type="active site" description="Nucleophile; for GATase activity" evidence="6">
    <location>
        <position position="2"/>
    </location>
</feature>
<comment type="subcellular location">
    <subcellularLocation>
        <location evidence="6">Cytoplasm</location>
    </subcellularLocation>
</comment>
<feature type="domain" description="Glutamine amidotransferase type-2" evidence="8">
    <location>
        <begin position="2"/>
        <end position="219"/>
    </location>
</feature>
<dbReference type="InterPro" id="IPR035490">
    <property type="entry name" value="GlmS/FrlB_SIS"/>
</dbReference>
<dbReference type="NCBIfam" id="NF001484">
    <property type="entry name" value="PRK00331.1"/>
    <property type="match status" value="1"/>
</dbReference>
<dbReference type="Pfam" id="PF13522">
    <property type="entry name" value="GATase_6"/>
    <property type="match status" value="1"/>
</dbReference>
<protein>
    <recommendedName>
        <fullName evidence="6">Glutamine--fructose-6-phosphate aminotransferase [isomerizing]</fullName>
        <ecNumber evidence="6">2.6.1.16</ecNumber>
    </recommendedName>
    <alternativeName>
        <fullName evidence="6">D-fructose-6-phosphate amidotransferase</fullName>
    </alternativeName>
    <alternativeName>
        <fullName evidence="6">GFAT</fullName>
    </alternativeName>
    <alternativeName>
        <fullName evidence="6">Glucosamine-6-phosphate synthase</fullName>
    </alternativeName>
    <alternativeName>
        <fullName evidence="6">Hexosephosphate aminotransferase</fullName>
    </alternativeName>
    <alternativeName>
        <fullName evidence="6">L-glutamine--D-fructose-6-phosphate amidotransferase</fullName>
    </alternativeName>
</protein>
<keyword evidence="3 6" id="KW-0808">Transferase</keyword>
<dbReference type="SUPFAM" id="SSF53697">
    <property type="entry name" value="SIS domain"/>
    <property type="match status" value="1"/>
</dbReference>
<dbReference type="CDD" id="cd05009">
    <property type="entry name" value="SIS_GlmS_GlmD_2"/>
    <property type="match status" value="1"/>
</dbReference>
<comment type="subunit">
    <text evidence="6">Homodimer.</text>
</comment>
<dbReference type="EMBL" id="AP025698">
    <property type="protein sequence ID" value="BDH79443.1"/>
    <property type="molecule type" value="Genomic_DNA"/>
</dbReference>
<sequence>MCGIAACILKNGKAAPILLGCVKRLEYRGYDSVGIATLNSSIIIAKDEGKIKDFEKKIDLSKFPGRIGIGHVRWATHGPPTKENAHPHLDCEGNIAIVHNGIIENYMELKDELEKKGHSFESETDTEVIAHLIEEYKKSGHNLEEAVRKALKRLRGAYAIAVISSDEPDKIIGARKESPLIVAKGERGYFLASDTPAILEHARNVIFLEDNEMVTIDDNGHQIKDLEGNIKEKRFKYIKWTPDMAEKGGYDHFMLKEIHEQPQVLRDTLREIKAIQQVVDEIREIKRICFVACGTSYHAALVGKYLFESILHIPTDAIIASEFQYTANALDEETLTIFITQSGETADTLNALRAANKKSKTLAIVNVLGSTATREADHVIYTRAGPEIGVAATKTYISQLACIYMLAATIGQKPDIIEDLRKLPEEMEKILEKDELIKDIAKTYKDESDFLFIGRGFSYPTALEGALKLKEITYIHAEAYASGELKHGPIALIEKGTPVVAIAPPPLFLKSEVHGDKEFRNSHTLTLSNVKEVKSRGAEVIGLGSEDDEEFKKNTSDYISFNPSIREEISPILYIIPLQLLAYYISVMKGEDPDHPRNLAKCVTVV</sequence>
<dbReference type="PANTHER" id="PTHR10937:SF0">
    <property type="entry name" value="GLUTAMINE--FRUCTOSE-6-PHOSPHATE TRANSAMINASE (ISOMERIZING)"/>
    <property type="match status" value="1"/>
</dbReference>
<dbReference type="NCBIfam" id="TIGR01135">
    <property type="entry name" value="glmS"/>
    <property type="match status" value="1"/>
</dbReference>
<name>A0ABM7YBB9_9EURY</name>
<dbReference type="Gene3D" id="3.60.20.10">
    <property type="entry name" value="Glutamine Phosphoribosylpyrophosphate, subunit 1, domain 1"/>
    <property type="match status" value="1"/>
</dbReference>
<evidence type="ECO:0000259" key="9">
    <source>
        <dbReference type="PROSITE" id="PS51464"/>
    </source>
</evidence>
<accession>A0ABM7YBB9</accession>
<dbReference type="CDD" id="cd00714">
    <property type="entry name" value="GFAT"/>
    <property type="match status" value="1"/>
</dbReference>
<evidence type="ECO:0000256" key="3">
    <source>
        <dbReference type="ARBA" id="ARBA00022679"/>
    </source>
</evidence>
<organism evidence="10 11">
    <name type="scientific">Methanothermobacter tenebrarum</name>
    <dbReference type="NCBI Taxonomy" id="680118"/>
    <lineage>
        <taxon>Archaea</taxon>
        <taxon>Methanobacteriati</taxon>
        <taxon>Methanobacteriota</taxon>
        <taxon>Methanomada group</taxon>
        <taxon>Methanobacteria</taxon>
        <taxon>Methanobacteriales</taxon>
        <taxon>Methanobacteriaceae</taxon>
        <taxon>Methanothermobacter</taxon>
    </lineage>
</organism>
<feature type="initiator methionine" description="Removed" evidence="6">
    <location>
        <position position="1"/>
    </location>
</feature>
<evidence type="ECO:0000256" key="4">
    <source>
        <dbReference type="ARBA" id="ARBA00022737"/>
    </source>
</evidence>
<evidence type="ECO:0000259" key="8">
    <source>
        <dbReference type="PROSITE" id="PS51278"/>
    </source>
</evidence>
<proteinExistence type="inferred from homology"/>